<organism evidence="2 3">
    <name type="scientific">Rhodanobacter caeni</name>
    <dbReference type="NCBI Taxonomy" id="657654"/>
    <lineage>
        <taxon>Bacteria</taxon>
        <taxon>Pseudomonadati</taxon>
        <taxon>Pseudomonadota</taxon>
        <taxon>Gammaproteobacteria</taxon>
        <taxon>Lysobacterales</taxon>
        <taxon>Rhodanobacteraceae</taxon>
        <taxon>Rhodanobacter</taxon>
    </lineage>
</organism>
<keyword evidence="1" id="KW-1133">Transmembrane helix</keyword>
<keyword evidence="1" id="KW-0812">Transmembrane</keyword>
<keyword evidence="1" id="KW-0472">Membrane</keyword>
<protein>
    <submittedName>
        <fullName evidence="2">Uncharacterized protein</fullName>
    </submittedName>
</protein>
<dbReference type="EMBL" id="BAAAFO010000004">
    <property type="protein sequence ID" value="GAA0260688.1"/>
    <property type="molecule type" value="Genomic_DNA"/>
</dbReference>
<gene>
    <name evidence="2" type="ORF">GCM10009126_27680</name>
</gene>
<keyword evidence="3" id="KW-1185">Reference proteome</keyword>
<reference evidence="2 3" key="1">
    <citation type="journal article" date="2019" name="Int. J. Syst. Evol. Microbiol.">
        <title>The Global Catalogue of Microorganisms (GCM) 10K type strain sequencing project: providing services to taxonomists for standard genome sequencing and annotation.</title>
        <authorList>
            <consortium name="The Broad Institute Genomics Platform"/>
            <consortium name="The Broad Institute Genome Sequencing Center for Infectious Disease"/>
            <person name="Wu L."/>
            <person name="Ma J."/>
        </authorList>
    </citation>
    <scope>NUCLEOTIDE SEQUENCE [LARGE SCALE GENOMIC DNA]</scope>
    <source>
        <strain evidence="2 3">JCM 16242</strain>
    </source>
</reference>
<dbReference type="RefSeq" id="WP_343883379.1">
    <property type="nucleotide sequence ID" value="NZ_BAAAFO010000004.1"/>
</dbReference>
<accession>A0ABN0UT53</accession>
<proteinExistence type="predicted"/>
<evidence type="ECO:0000313" key="2">
    <source>
        <dbReference type="EMBL" id="GAA0260688.1"/>
    </source>
</evidence>
<comment type="caution">
    <text evidence="2">The sequence shown here is derived from an EMBL/GenBank/DDBJ whole genome shotgun (WGS) entry which is preliminary data.</text>
</comment>
<feature type="transmembrane region" description="Helical" evidence="1">
    <location>
        <begin position="23"/>
        <end position="40"/>
    </location>
</feature>
<dbReference type="Proteomes" id="UP001500657">
    <property type="component" value="Unassembled WGS sequence"/>
</dbReference>
<evidence type="ECO:0000313" key="3">
    <source>
        <dbReference type="Proteomes" id="UP001500657"/>
    </source>
</evidence>
<name>A0ABN0UT53_9GAMM</name>
<sequence length="115" mass="12525">MTVETERASDGHVTFRLGPVERWVVGLGAAALVAGGYRIYATFSDRMDAQSKAQQDTVTQLAVMNSQLAVMNTQLADVPGLSMRITKLETNQAELIRRVGRLEDGGSTKAKGWTR</sequence>
<evidence type="ECO:0000256" key="1">
    <source>
        <dbReference type="SAM" id="Phobius"/>
    </source>
</evidence>